<protein>
    <submittedName>
        <fullName evidence="1">YlbF family regulator</fullName>
    </submittedName>
</protein>
<dbReference type="InterPro" id="IPR010368">
    <property type="entry name" value="Com_YlbF"/>
</dbReference>
<evidence type="ECO:0000313" key="2">
    <source>
        <dbReference type="Proteomes" id="UP001060325"/>
    </source>
</evidence>
<dbReference type="Gene3D" id="1.20.1500.10">
    <property type="entry name" value="YheA/YmcA-like"/>
    <property type="match status" value="1"/>
</dbReference>
<evidence type="ECO:0000313" key="1">
    <source>
        <dbReference type="EMBL" id="UTT41888.1"/>
    </source>
</evidence>
<dbReference type="RefSeq" id="WP_255176577.1">
    <property type="nucleotide sequence ID" value="NZ_CP101462.1"/>
</dbReference>
<dbReference type="EMBL" id="CP101462">
    <property type="protein sequence ID" value="UTT41888.1"/>
    <property type="molecule type" value="Genomic_DNA"/>
</dbReference>
<sequence length="157" mass="17363">MAERVKAMIITEQTIALLDQTESLADLIEASESFQTYIATKQARAQSEEARLVEREFLRMKEDYEYVQRFGKHHPDHDRIKKEMHLVKRRLDVQPEVAAFKKAERSLDKLLGEVSELLAFSVSPKIKVPTGNPFFDEGGCSGGGSCGGGGGSCGCAI</sequence>
<dbReference type="PANTHER" id="PTHR38448:SF2">
    <property type="entry name" value="REGULATORY PROTEIN YLBF"/>
    <property type="match status" value="1"/>
</dbReference>
<name>A0ABY5FKA6_9BACL</name>
<gene>
    <name evidence="1" type="ORF">NMQ00_09970</name>
</gene>
<dbReference type="InterPro" id="IPR023378">
    <property type="entry name" value="YheA/YmcA-like_dom_sf"/>
</dbReference>
<dbReference type="PANTHER" id="PTHR38448">
    <property type="entry name" value="REGULATORY PROTEIN YLBF-RELATED"/>
    <property type="match status" value="1"/>
</dbReference>
<dbReference type="InterPro" id="IPR052767">
    <property type="entry name" value="Bact_com_dev_regulator"/>
</dbReference>
<organism evidence="1 2">
    <name type="scientific">Exiguobacterium aurantiacum</name>
    <dbReference type="NCBI Taxonomy" id="33987"/>
    <lineage>
        <taxon>Bacteria</taxon>
        <taxon>Bacillati</taxon>
        <taxon>Bacillota</taxon>
        <taxon>Bacilli</taxon>
        <taxon>Bacillales</taxon>
        <taxon>Bacillales Family XII. Incertae Sedis</taxon>
        <taxon>Exiguobacterium</taxon>
    </lineage>
</organism>
<accession>A0ABY5FKA6</accession>
<dbReference type="Pfam" id="PF06133">
    <property type="entry name" value="Com_YlbF"/>
    <property type="match status" value="1"/>
</dbReference>
<dbReference type="Proteomes" id="UP001060325">
    <property type="component" value="Chromosome"/>
</dbReference>
<dbReference type="SUPFAM" id="SSF158622">
    <property type="entry name" value="YheA/YmcA-like"/>
    <property type="match status" value="1"/>
</dbReference>
<proteinExistence type="predicted"/>
<reference evidence="1" key="1">
    <citation type="submission" date="2022-07" db="EMBL/GenBank/DDBJ databases">
        <title>Complete genome of CX2.</title>
        <authorList>
            <person name="Cao G."/>
        </authorList>
    </citation>
    <scope>NUCLEOTIDE SEQUENCE</scope>
    <source>
        <strain evidence="1">CX2</strain>
    </source>
</reference>
<keyword evidence="2" id="KW-1185">Reference proteome</keyword>